<keyword evidence="5 7" id="KW-0234">DNA repair</keyword>
<reference evidence="10" key="1">
    <citation type="submission" date="2019-01" db="EMBL/GenBank/DDBJ databases">
        <title>Gri0909 isolated from a small marine red alga.</title>
        <authorList>
            <person name="Kim J."/>
            <person name="Jeong S.E."/>
            <person name="Jeon C.O."/>
        </authorList>
    </citation>
    <scope>NUCLEOTIDE SEQUENCE [LARGE SCALE GENOMIC DNA]</scope>
    <source>
        <strain evidence="10">Gri0909</strain>
    </source>
</reference>
<keyword evidence="4 7" id="KW-0233">DNA recombination</keyword>
<evidence type="ECO:0000256" key="5">
    <source>
        <dbReference type="ARBA" id="ARBA00023204"/>
    </source>
</evidence>
<dbReference type="GO" id="GO:0006302">
    <property type="term" value="P:double-strand break repair"/>
    <property type="evidence" value="ECO:0007669"/>
    <property type="project" value="TreeGrafter"/>
</dbReference>
<dbReference type="GO" id="GO:0043590">
    <property type="term" value="C:bacterial nucleoid"/>
    <property type="evidence" value="ECO:0007669"/>
    <property type="project" value="TreeGrafter"/>
</dbReference>
<keyword evidence="10" id="KW-1185">Reference proteome</keyword>
<dbReference type="InterPro" id="IPR042242">
    <property type="entry name" value="RecO_C"/>
</dbReference>
<keyword evidence="3 7" id="KW-0227">DNA damage</keyword>
<organism evidence="9 10">
    <name type="scientific">Hwanghaeella grinnelliae</name>
    <dbReference type="NCBI Taxonomy" id="2500179"/>
    <lineage>
        <taxon>Bacteria</taxon>
        <taxon>Pseudomonadati</taxon>
        <taxon>Pseudomonadota</taxon>
        <taxon>Alphaproteobacteria</taxon>
        <taxon>Rhodospirillales</taxon>
        <taxon>Rhodospirillaceae</taxon>
        <taxon>Hwanghaeella</taxon>
    </lineage>
</organism>
<dbReference type="Pfam" id="PF02565">
    <property type="entry name" value="RecO_C"/>
    <property type="match status" value="1"/>
</dbReference>
<dbReference type="Pfam" id="PF11967">
    <property type="entry name" value="RecO_N"/>
    <property type="match status" value="1"/>
</dbReference>
<evidence type="ECO:0000256" key="7">
    <source>
        <dbReference type="HAMAP-Rule" id="MF_00201"/>
    </source>
</evidence>
<proteinExistence type="inferred from homology"/>
<dbReference type="InterPro" id="IPR003717">
    <property type="entry name" value="RecO"/>
</dbReference>
<feature type="domain" description="DNA replication/recombination mediator RecO N-terminal" evidence="8">
    <location>
        <begin position="1"/>
        <end position="76"/>
    </location>
</feature>
<evidence type="ECO:0000256" key="2">
    <source>
        <dbReference type="ARBA" id="ARBA00021310"/>
    </source>
</evidence>
<evidence type="ECO:0000256" key="6">
    <source>
        <dbReference type="ARBA" id="ARBA00033409"/>
    </source>
</evidence>
<dbReference type="Gene3D" id="1.20.1440.120">
    <property type="entry name" value="Recombination protein O, C-terminal domain"/>
    <property type="match status" value="1"/>
</dbReference>
<name>A0A437QXA6_9PROT</name>
<dbReference type="GO" id="GO:0006310">
    <property type="term" value="P:DNA recombination"/>
    <property type="evidence" value="ECO:0007669"/>
    <property type="project" value="UniProtKB-UniRule"/>
</dbReference>
<dbReference type="SUPFAM" id="SSF50249">
    <property type="entry name" value="Nucleic acid-binding proteins"/>
    <property type="match status" value="1"/>
</dbReference>
<dbReference type="InterPro" id="IPR022572">
    <property type="entry name" value="DNA_rep/recomb_RecO_N"/>
</dbReference>
<evidence type="ECO:0000256" key="3">
    <source>
        <dbReference type="ARBA" id="ARBA00022763"/>
    </source>
</evidence>
<dbReference type="InterPro" id="IPR012340">
    <property type="entry name" value="NA-bd_OB-fold"/>
</dbReference>
<dbReference type="RefSeq" id="WP_127764538.1">
    <property type="nucleotide sequence ID" value="NZ_SADE01000001.1"/>
</dbReference>
<dbReference type="HAMAP" id="MF_00201">
    <property type="entry name" value="RecO"/>
    <property type="match status" value="1"/>
</dbReference>
<accession>A0A437QXA6</accession>
<evidence type="ECO:0000313" key="9">
    <source>
        <dbReference type="EMBL" id="RVU39167.1"/>
    </source>
</evidence>
<dbReference type="InterPro" id="IPR037278">
    <property type="entry name" value="ARFGAP/RecO"/>
</dbReference>
<dbReference type="AlphaFoldDB" id="A0A437QXA6"/>
<comment type="caution">
    <text evidence="9">The sequence shown here is derived from an EMBL/GenBank/DDBJ whole genome shotgun (WGS) entry which is preliminary data.</text>
</comment>
<dbReference type="Proteomes" id="UP000287447">
    <property type="component" value="Unassembled WGS sequence"/>
</dbReference>
<dbReference type="SUPFAM" id="SSF57863">
    <property type="entry name" value="ArfGap/RecO-like zinc finger"/>
    <property type="match status" value="1"/>
</dbReference>
<comment type="similarity">
    <text evidence="1 7">Belongs to the RecO family.</text>
</comment>
<dbReference type="EMBL" id="SADE01000001">
    <property type="protein sequence ID" value="RVU39167.1"/>
    <property type="molecule type" value="Genomic_DNA"/>
</dbReference>
<gene>
    <name evidence="7 9" type="primary">recO</name>
    <name evidence="9" type="ORF">EOI86_07920</name>
</gene>
<evidence type="ECO:0000313" key="10">
    <source>
        <dbReference type="Proteomes" id="UP000287447"/>
    </source>
</evidence>
<evidence type="ECO:0000256" key="4">
    <source>
        <dbReference type="ARBA" id="ARBA00023172"/>
    </source>
</evidence>
<dbReference type="PANTHER" id="PTHR33991">
    <property type="entry name" value="DNA REPAIR PROTEIN RECO"/>
    <property type="match status" value="1"/>
</dbReference>
<dbReference type="OrthoDB" id="9804792at2"/>
<comment type="function">
    <text evidence="7">Involved in DNA repair and RecF pathway recombination.</text>
</comment>
<evidence type="ECO:0000256" key="1">
    <source>
        <dbReference type="ARBA" id="ARBA00007452"/>
    </source>
</evidence>
<dbReference type="PANTHER" id="PTHR33991:SF1">
    <property type="entry name" value="DNA REPAIR PROTEIN RECO"/>
    <property type="match status" value="1"/>
</dbReference>
<protein>
    <recommendedName>
        <fullName evidence="2 7">DNA repair protein RecO</fullName>
    </recommendedName>
    <alternativeName>
        <fullName evidence="6 7">Recombination protein O</fullName>
    </alternativeName>
</protein>
<sequence length="236" mass="25842">MEWRDDGIILNVRKHGESGAIVSLLTRAHGRYAGLVRGGRSSRLRGILQPGNLIRADWRARLVEHLGNMTVEPLESRVAPLLIHPGRLAALTSACAILEAALPERQAAPEMFDLMDLLTRHLGDDDWAATYVRWEAAMLTALGFGLDLTACAATGVTDNLTYVSPKTARAVSEEAAGPYKERLLPLPPFLLEDADDGRVPDADEIRDGLRLTGFFLDQMVMGPAGKHLPDERGRIF</sequence>
<dbReference type="Gene3D" id="2.40.50.140">
    <property type="entry name" value="Nucleic acid-binding proteins"/>
    <property type="match status" value="1"/>
</dbReference>
<evidence type="ECO:0000259" key="8">
    <source>
        <dbReference type="Pfam" id="PF11967"/>
    </source>
</evidence>
<dbReference type="NCBIfam" id="TIGR00613">
    <property type="entry name" value="reco"/>
    <property type="match status" value="1"/>
</dbReference>